<gene>
    <name evidence="3" type="ORF">D1867_06075</name>
</gene>
<evidence type="ECO:0000313" key="4">
    <source>
        <dbReference type="Proteomes" id="UP000440125"/>
    </source>
</evidence>
<organism evidence="3 4">
    <name type="scientific">Acidianus infernus</name>
    <dbReference type="NCBI Taxonomy" id="12915"/>
    <lineage>
        <taxon>Archaea</taxon>
        <taxon>Thermoproteota</taxon>
        <taxon>Thermoprotei</taxon>
        <taxon>Sulfolobales</taxon>
        <taxon>Sulfolobaceae</taxon>
        <taxon>Acidianus</taxon>
    </lineage>
</organism>
<dbReference type="AlphaFoldDB" id="A0A6A9QNM1"/>
<evidence type="ECO:0000313" key="3">
    <source>
        <dbReference type="EMBL" id="MUM64817.1"/>
    </source>
</evidence>
<accession>A0A6A9QNM1</accession>
<dbReference type="Pfam" id="PF07883">
    <property type="entry name" value="Cupin_2"/>
    <property type="match status" value="1"/>
</dbReference>
<feature type="domain" description="Cupin type-2" evidence="2">
    <location>
        <begin position="44"/>
        <end position="107"/>
    </location>
</feature>
<dbReference type="PANTHER" id="PTHR35848">
    <property type="entry name" value="OXALATE-BINDING PROTEIN"/>
    <property type="match status" value="1"/>
</dbReference>
<dbReference type="OrthoDB" id="23670at2157"/>
<dbReference type="SUPFAM" id="SSF51182">
    <property type="entry name" value="RmlC-like cupins"/>
    <property type="match status" value="1"/>
</dbReference>
<dbReference type="InterPro" id="IPR013096">
    <property type="entry name" value="Cupin_2"/>
</dbReference>
<name>A0A6A9QNM1_ACIIN</name>
<keyword evidence="4" id="KW-1185">Reference proteome</keyword>
<dbReference type="RefSeq" id="WP_155863207.1">
    <property type="nucleotide sequence ID" value="NZ_JBGTCZ010000067.1"/>
</dbReference>
<dbReference type="GO" id="GO:0046872">
    <property type="term" value="F:metal ion binding"/>
    <property type="evidence" value="ECO:0007669"/>
    <property type="project" value="UniProtKB-KW"/>
</dbReference>
<dbReference type="InterPro" id="IPR011051">
    <property type="entry name" value="RmlC_Cupin_sf"/>
</dbReference>
<dbReference type="EMBL" id="WFIY01000004">
    <property type="protein sequence ID" value="MUM64817.1"/>
    <property type="molecule type" value="Genomic_DNA"/>
</dbReference>
<proteinExistence type="predicted"/>
<dbReference type="InterPro" id="IPR051610">
    <property type="entry name" value="GPI/OXD"/>
</dbReference>
<evidence type="ECO:0000259" key="2">
    <source>
        <dbReference type="Pfam" id="PF07883"/>
    </source>
</evidence>
<sequence length="124" mass="14235">MDFYLSNISKVDKEEVPIKGAKGAKIQWLITKNEGAHYAVRKFSLEKMGVIPMHVHKYQETVIITKGKCKVCVADKEFELKEGDYIFIDSQVKHAIIAEDELEFFCVIDYVDDMSIKTLNEDCP</sequence>
<dbReference type="InterPro" id="IPR014710">
    <property type="entry name" value="RmlC-like_jellyroll"/>
</dbReference>
<dbReference type="PANTHER" id="PTHR35848:SF6">
    <property type="entry name" value="CUPIN TYPE-2 DOMAIN-CONTAINING PROTEIN"/>
    <property type="match status" value="1"/>
</dbReference>
<reference evidence="3 4" key="1">
    <citation type="submission" date="2019-10" db="EMBL/GenBank/DDBJ databases">
        <title>Genome Sequences from Six Type Strain Members of the Archaeal Family Sulfolobaceae: Acidianus ambivalens, Acidianus infernus, Metallosphaera prunae, Stygiolobus azoricus, Sulfolobus metallicus, and Sulfurisphaera ohwakuensis.</title>
        <authorList>
            <person name="Counts J.A."/>
            <person name="Kelly R.M."/>
        </authorList>
    </citation>
    <scope>NUCLEOTIDE SEQUENCE [LARGE SCALE GENOMIC DNA]</scope>
    <source>
        <strain evidence="3 4">DSM 3191</strain>
    </source>
</reference>
<protein>
    <submittedName>
        <fullName evidence="3">Cupin domain-containing protein</fullName>
    </submittedName>
</protein>
<comment type="caution">
    <text evidence="3">The sequence shown here is derived from an EMBL/GenBank/DDBJ whole genome shotgun (WGS) entry which is preliminary data.</text>
</comment>
<evidence type="ECO:0000256" key="1">
    <source>
        <dbReference type="ARBA" id="ARBA00022723"/>
    </source>
</evidence>
<dbReference type="Gene3D" id="2.60.120.10">
    <property type="entry name" value="Jelly Rolls"/>
    <property type="match status" value="1"/>
</dbReference>
<dbReference type="Proteomes" id="UP000440125">
    <property type="component" value="Unassembled WGS sequence"/>
</dbReference>
<keyword evidence="1" id="KW-0479">Metal-binding</keyword>